<keyword evidence="2" id="KW-1185">Reference proteome</keyword>
<name>A0AAD1W9Z5_PELCU</name>
<sequence>MVTKTDLETVLETIHKAIHTKVATLRGNIAAHGGGIQAIETTMQAMADQIEASNPLSQDMTTCCLTSDTRMRTWITEAADQTLESTTLTVN</sequence>
<gene>
    <name evidence="1" type="ORF">PECUL_23A027958</name>
</gene>
<evidence type="ECO:0000313" key="2">
    <source>
        <dbReference type="Proteomes" id="UP001295444"/>
    </source>
</evidence>
<dbReference type="Proteomes" id="UP001295444">
    <property type="component" value="Chromosome 05"/>
</dbReference>
<protein>
    <submittedName>
        <fullName evidence="1">Uncharacterized protein</fullName>
    </submittedName>
</protein>
<evidence type="ECO:0000313" key="1">
    <source>
        <dbReference type="EMBL" id="CAH2294558.1"/>
    </source>
</evidence>
<organism evidence="1 2">
    <name type="scientific">Pelobates cultripes</name>
    <name type="common">Western spadefoot toad</name>
    <dbReference type="NCBI Taxonomy" id="61616"/>
    <lineage>
        <taxon>Eukaryota</taxon>
        <taxon>Metazoa</taxon>
        <taxon>Chordata</taxon>
        <taxon>Craniata</taxon>
        <taxon>Vertebrata</taxon>
        <taxon>Euteleostomi</taxon>
        <taxon>Amphibia</taxon>
        <taxon>Batrachia</taxon>
        <taxon>Anura</taxon>
        <taxon>Pelobatoidea</taxon>
        <taxon>Pelobatidae</taxon>
        <taxon>Pelobates</taxon>
    </lineage>
</organism>
<dbReference type="EMBL" id="OW240916">
    <property type="protein sequence ID" value="CAH2294558.1"/>
    <property type="molecule type" value="Genomic_DNA"/>
</dbReference>
<accession>A0AAD1W9Z5</accession>
<proteinExistence type="predicted"/>
<reference evidence="1" key="1">
    <citation type="submission" date="2022-03" db="EMBL/GenBank/DDBJ databases">
        <authorList>
            <person name="Alioto T."/>
            <person name="Alioto T."/>
            <person name="Gomez Garrido J."/>
        </authorList>
    </citation>
    <scope>NUCLEOTIDE SEQUENCE</scope>
</reference>
<dbReference type="AlphaFoldDB" id="A0AAD1W9Z5"/>